<dbReference type="SMART" id="SM00184">
    <property type="entry name" value="RING"/>
    <property type="match status" value="1"/>
</dbReference>
<dbReference type="Gene3D" id="3.30.40.10">
    <property type="entry name" value="Zinc/RING finger domain, C3HC4 (zinc finger)"/>
    <property type="match status" value="1"/>
</dbReference>
<feature type="region of interest" description="Disordered" evidence="6">
    <location>
        <begin position="1"/>
        <end position="26"/>
    </location>
</feature>
<comment type="caution">
    <text evidence="10">The sequence shown here is derived from an EMBL/GenBank/DDBJ whole genome shotgun (WGS) entry which is preliminary data.</text>
</comment>
<dbReference type="GO" id="GO:0004842">
    <property type="term" value="F:ubiquitin-protein transferase activity"/>
    <property type="evidence" value="ECO:0007669"/>
    <property type="project" value="InterPro"/>
</dbReference>
<gene>
    <name evidence="10" type="ORF">scyTo_0002078</name>
</gene>
<dbReference type="InterPro" id="IPR017907">
    <property type="entry name" value="Znf_RING_CS"/>
</dbReference>
<keyword evidence="5" id="KW-0175">Coiled coil</keyword>
<dbReference type="SMART" id="SM00504">
    <property type="entry name" value="Ubox"/>
    <property type="match status" value="1"/>
</dbReference>
<dbReference type="AlphaFoldDB" id="A0A401PHI4"/>
<keyword evidence="3" id="KW-0862">Zinc</keyword>
<evidence type="ECO:0000256" key="5">
    <source>
        <dbReference type="SAM" id="Coils"/>
    </source>
</evidence>
<evidence type="ECO:0000256" key="2">
    <source>
        <dbReference type="ARBA" id="ARBA00022771"/>
    </source>
</evidence>
<protein>
    <submittedName>
        <fullName evidence="10">Uncharacterized protein</fullName>
    </submittedName>
</protein>
<evidence type="ECO:0000313" key="11">
    <source>
        <dbReference type="Proteomes" id="UP000288216"/>
    </source>
</evidence>
<evidence type="ECO:0000259" key="8">
    <source>
        <dbReference type="PROSITE" id="PS50119"/>
    </source>
</evidence>
<evidence type="ECO:0000313" key="10">
    <source>
        <dbReference type="EMBL" id="GCB72597.1"/>
    </source>
</evidence>
<dbReference type="InterPro" id="IPR001841">
    <property type="entry name" value="Znf_RING"/>
</dbReference>
<name>A0A401PHI4_SCYTO</name>
<evidence type="ECO:0000256" key="3">
    <source>
        <dbReference type="ARBA" id="ARBA00022833"/>
    </source>
</evidence>
<evidence type="ECO:0000256" key="6">
    <source>
        <dbReference type="SAM" id="MobiDB-lite"/>
    </source>
</evidence>
<dbReference type="SUPFAM" id="SSF57850">
    <property type="entry name" value="RING/U-box"/>
    <property type="match status" value="1"/>
</dbReference>
<dbReference type="SMART" id="SM00336">
    <property type="entry name" value="BBOX"/>
    <property type="match status" value="1"/>
</dbReference>
<dbReference type="InterPro" id="IPR000315">
    <property type="entry name" value="Znf_B-box"/>
</dbReference>
<dbReference type="InterPro" id="IPR013083">
    <property type="entry name" value="Znf_RING/FYVE/PHD"/>
</dbReference>
<evidence type="ECO:0000256" key="4">
    <source>
        <dbReference type="PROSITE-ProRule" id="PRU00024"/>
    </source>
</evidence>
<dbReference type="OMA" id="LNANTAH"/>
<dbReference type="Proteomes" id="UP000288216">
    <property type="component" value="Unassembled WGS sequence"/>
</dbReference>
<dbReference type="SMART" id="SM00589">
    <property type="entry name" value="PRY"/>
    <property type="match status" value="1"/>
</dbReference>
<dbReference type="Gene3D" id="3.30.160.60">
    <property type="entry name" value="Classic Zinc Finger"/>
    <property type="match status" value="1"/>
</dbReference>
<organism evidence="10 11">
    <name type="scientific">Scyliorhinus torazame</name>
    <name type="common">Cloudy catshark</name>
    <name type="synonym">Catulus torazame</name>
    <dbReference type="NCBI Taxonomy" id="75743"/>
    <lineage>
        <taxon>Eukaryota</taxon>
        <taxon>Metazoa</taxon>
        <taxon>Chordata</taxon>
        <taxon>Craniata</taxon>
        <taxon>Vertebrata</taxon>
        <taxon>Chondrichthyes</taxon>
        <taxon>Elasmobranchii</taxon>
        <taxon>Galeomorphii</taxon>
        <taxon>Galeoidea</taxon>
        <taxon>Carcharhiniformes</taxon>
        <taxon>Scyliorhinidae</taxon>
        <taxon>Scyliorhinus</taxon>
    </lineage>
</organism>
<dbReference type="GO" id="GO:0016567">
    <property type="term" value="P:protein ubiquitination"/>
    <property type="evidence" value="ECO:0007669"/>
    <property type="project" value="InterPro"/>
</dbReference>
<dbReference type="OrthoDB" id="128536at2759"/>
<dbReference type="PROSITE" id="PS50119">
    <property type="entry name" value="ZF_BBOX"/>
    <property type="match status" value="1"/>
</dbReference>
<feature type="domain" description="B30.2/SPRY" evidence="9">
    <location>
        <begin position="278"/>
        <end position="476"/>
    </location>
</feature>
<dbReference type="FunFam" id="2.60.120.920:FF:000004">
    <property type="entry name" value="Butyrophilin subfamily 1 member A1"/>
    <property type="match status" value="1"/>
</dbReference>
<feature type="coiled-coil region" evidence="5">
    <location>
        <begin position="201"/>
        <end position="228"/>
    </location>
</feature>
<dbReference type="PROSITE" id="PS50089">
    <property type="entry name" value="ZF_RING_2"/>
    <property type="match status" value="1"/>
</dbReference>
<dbReference type="InterPro" id="IPR013320">
    <property type="entry name" value="ConA-like_dom_sf"/>
</dbReference>
<dbReference type="SUPFAM" id="SSF57845">
    <property type="entry name" value="B-box zinc-binding domain"/>
    <property type="match status" value="1"/>
</dbReference>
<dbReference type="PRINTS" id="PR01407">
    <property type="entry name" value="BUTYPHLNCDUF"/>
</dbReference>
<dbReference type="CDD" id="cd13733">
    <property type="entry name" value="SPRY_PRY_C-I_1"/>
    <property type="match status" value="1"/>
</dbReference>
<dbReference type="InterPro" id="IPR050143">
    <property type="entry name" value="TRIM/RBCC"/>
</dbReference>
<dbReference type="InterPro" id="IPR001870">
    <property type="entry name" value="B30.2/SPRY"/>
</dbReference>
<dbReference type="PROSITE" id="PS00518">
    <property type="entry name" value="ZF_RING_1"/>
    <property type="match status" value="1"/>
</dbReference>
<dbReference type="Pfam" id="PF13765">
    <property type="entry name" value="PRY"/>
    <property type="match status" value="1"/>
</dbReference>
<dbReference type="InterPro" id="IPR043136">
    <property type="entry name" value="B30.2/SPRY_sf"/>
</dbReference>
<dbReference type="PANTHER" id="PTHR24103">
    <property type="entry name" value="E3 UBIQUITIN-PROTEIN LIGASE TRIM"/>
    <property type="match status" value="1"/>
</dbReference>
<evidence type="ECO:0000256" key="1">
    <source>
        <dbReference type="ARBA" id="ARBA00022723"/>
    </source>
</evidence>
<sequence length="477" mass="54824">MQNCGLKEGGCPQKQEPPPPTMASGHTTLNLEDELNCPLCLQLFSDPVILDCGHDFCRQCILKFWDNQNRETCPECGQVFQDKTLKSNRALGKLVKKSRNHTLNLKLKGAKPYCIDHEEELKLFCETDRKLICVMCLDRRDGRSHKAHNFMLINEAVEIYKDQSNKLQTHITTEFTKMRSVLDEKQQNLFTDLSTQENLVLSKMEVNLRKIQDNLTRTQQLLSNVQKRLDYQDIYAMLKEPPFDEKRYGTFFTEIPTEDDYQPTITEGNLPIGIFQGPVQYRVWKQVIDVISPAPRYLTLNANTAHPRLLLSEDLTVVTYGDVKQEVKDNPERFDTCVCVLGSEAFTSGKHYWEVQVGSKTEWDLGVVKESIGRKGHTTATPESGYWIVWLRNGNEYKATTVPRTRLTVPRKPLAIGVYLDYEGGQVSFYNVDNMSHLYTFIDTFSGRLFPYFSPGINDDGENSEPLRILRIKCHDE</sequence>
<dbReference type="EMBL" id="BFAA01000498">
    <property type="protein sequence ID" value="GCB72597.1"/>
    <property type="molecule type" value="Genomic_DNA"/>
</dbReference>
<accession>A0A401PHI4</accession>
<dbReference type="Pfam" id="PF00643">
    <property type="entry name" value="zf-B_box"/>
    <property type="match status" value="1"/>
</dbReference>
<feature type="domain" description="B box-type" evidence="8">
    <location>
        <begin position="109"/>
        <end position="153"/>
    </location>
</feature>
<dbReference type="SMART" id="SM00449">
    <property type="entry name" value="SPRY"/>
    <property type="match status" value="1"/>
</dbReference>
<feature type="domain" description="RING-type" evidence="7">
    <location>
        <begin position="37"/>
        <end position="76"/>
    </location>
</feature>
<dbReference type="Pfam" id="PF00622">
    <property type="entry name" value="SPRY"/>
    <property type="match status" value="1"/>
</dbReference>
<dbReference type="Pfam" id="PF15227">
    <property type="entry name" value="zf-C3HC4_4"/>
    <property type="match status" value="1"/>
</dbReference>
<keyword evidence="11" id="KW-1185">Reference proteome</keyword>
<dbReference type="InterPro" id="IPR003613">
    <property type="entry name" value="Ubox_domain"/>
</dbReference>
<evidence type="ECO:0000259" key="7">
    <source>
        <dbReference type="PROSITE" id="PS50089"/>
    </source>
</evidence>
<dbReference type="CDD" id="cd16594">
    <property type="entry name" value="RING-HC_TRIM7-like_C-IV"/>
    <property type="match status" value="1"/>
</dbReference>
<dbReference type="PROSITE" id="PS50188">
    <property type="entry name" value="B302_SPRY"/>
    <property type="match status" value="1"/>
</dbReference>
<dbReference type="Gene3D" id="2.60.120.920">
    <property type="match status" value="1"/>
</dbReference>
<dbReference type="STRING" id="75743.A0A401PHI4"/>
<dbReference type="GO" id="GO:0008270">
    <property type="term" value="F:zinc ion binding"/>
    <property type="evidence" value="ECO:0007669"/>
    <property type="project" value="UniProtKB-KW"/>
</dbReference>
<evidence type="ECO:0000259" key="9">
    <source>
        <dbReference type="PROSITE" id="PS50188"/>
    </source>
</evidence>
<dbReference type="InterPro" id="IPR006574">
    <property type="entry name" value="PRY"/>
</dbReference>
<proteinExistence type="predicted"/>
<dbReference type="SUPFAM" id="SSF49899">
    <property type="entry name" value="Concanavalin A-like lectins/glucanases"/>
    <property type="match status" value="1"/>
</dbReference>
<keyword evidence="1" id="KW-0479">Metal-binding</keyword>
<keyword evidence="2 4" id="KW-0863">Zinc-finger</keyword>
<dbReference type="InterPro" id="IPR003877">
    <property type="entry name" value="SPRY_dom"/>
</dbReference>
<reference evidence="10 11" key="1">
    <citation type="journal article" date="2018" name="Nat. Ecol. Evol.">
        <title>Shark genomes provide insights into elasmobranch evolution and the origin of vertebrates.</title>
        <authorList>
            <person name="Hara Y"/>
            <person name="Yamaguchi K"/>
            <person name="Onimaru K"/>
            <person name="Kadota M"/>
            <person name="Koyanagi M"/>
            <person name="Keeley SD"/>
            <person name="Tatsumi K"/>
            <person name="Tanaka K"/>
            <person name="Motone F"/>
            <person name="Kageyama Y"/>
            <person name="Nozu R"/>
            <person name="Adachi N"/>
            <person name="Nishimura O"/>
            <person name="Nakagawa R"/>
            <person name="Tanegashima C"/>
            <person name="Kiyatake I"/>
            <person name="Matsumoto R"/>
            <person name="Murakumo K"/>
            <person name="Nishida K"/>
            <person name="Terakita A"/>
            <person name="Kuratani S"/>
            <person name="Sato K"/>
            <person name="Hyodo S Kuraku.S."/>
        </authorList>
    </citation>
    <scope>NUCLEOTIDE SEQUENCE [LARGE SCALE GENOMIC DNA]</scope>
</reference>
<dbReference type="InterPro" id="IPR003879">
    <property type="entry name" value="Butyrophylin_SPRY"/>
</dbReference>